<feature type="region of interest" description="Disordered" evidence="4">
    <location>
        <begin position="252"/>
        <end position="284"/>
    </location>
</feature>
<feature type="compositionally biased region" description="Low complexity" evidence="4">
    <location>
        <begin position="465"/>
        <end position="483"/>
    </location>
</feature>
<feature type="compositionally biased region" description="Low complexity" evidence="4">
    <location>
        <begin position="83"/>
        <end position="104"/>
    </location>
</feature>
<evidence type="ECO:0000256" key="2">
    <source>
        <dbReference type="ARBA" id="ARBA00022771"/>
    </source>
</evidence>
<feature type="domain" description="SBP-type" evidence="5">
    <location>
        <begin position="291"/>
        <end position="366"/>
    </location>
</feature>
<protein>
    <recommendedName>
        <fullName evidence="5">SBP-type domain-containing protein</fullName>
    </recommendedName>
</protein>
<dbReference type="InterPro" id="IPR004333">
    <property type="entry name" value="SBP_dom"/>
</dbReference>
<dbReference type="PANTHER" id="PTHR31251:SF169">
    <property type="entry name" value="SQUAMOSA PROMOTER-BINDING-LIKE PROTEIN 8"/>
    <property type="match status" value="1"/>
</dbReference>
<dbReference type="AlphaFoldDB" id="E1ZK36"/>
<dbReference type="SUPFAM" id="SSF103612">
    <property type="entry name" value="SBT domain"/>
    <property type="match status" value="2"/>
</dbReference>
<evidence type="ECO:0000256" key="3">
    <source>
        <dbReference type="ARBA" id="ARBA00022833"/>
    </source>
</evidence>
<dbReference type="GO" id="GO:0008270">
    <property type="term" value="F:zinc ion binding"/>
    <property type="evidence" value="ECO:0007669"/>
    <property type="project" value="UniProtKB-KW"/>
</dbReference>
<dbReference type="EMBL" id="GL433850">
    <property type="protein sequence ID" value="EFN53735.1"/>
    <property type="molecule type" value="Genomic_DNA"/>
</dbReference>
<dbReference type="Pfam" id="PF03110">
    <property type="entry name" value="SBP"/>
    <property type="match status" value="2"/>
</dbReference>
<keyword evidence="1" id="KW-0479">Metal-binding</keyword>
<evidence type="ECO:0000259" key="5">
    <source>
        <dbReference type="PROSITE" id="PS51141"/>
    </source>
</evidence>
<dbReference type="GeneID" id="17353229"/>
<feature type="region of interest" description="Disordered" evidence="4">
    <location>
        <begin position="373"/>
        <end position="505"/>
    </location>
</feature>
<dbReference type="OrthoDB" id="514967at2759"/>
<dbReference type="Gene3D" id="4.10.1100.10">
    <property type="entry name" value="Transcription factor, SBP-box domain"/>
    <property type="match status" value="1"/>
</dbReference>
<keyword evidence="2" id="KW-0863">Zinc-finger</keyword>
<proteinExistence type="predicted"/>
<dbReference type="PANTHER" id="PTHR31251">
    <property type="entry name" value="SQUAMOSA PROMOTER-BINDING-LIKE PROTEIN 4"/>
    <property type="match status" value="1"/>
</dbReference>
<feature type="compositionally biased region" description="Low complexity" evidence="4">
    <location>
        <begin position="425"/>
        <end position="447"/>
    </location>
</feature>
<dbReference type="InterPro" id="IPR036893">
    <property type="entry name" value="SBP_sf"/>
</dbReference>
<dbReference type="STRING" id="554065.E1ZK36"/>
<name>E1ZK36_CHLVA</name>
<evidence type="ECO:0000256" key="1">
    <source>
        <dbReference type="ARBA" id="ARBA00022723"/>
    </source>
</evidence>
<feature type="compositionally biased region" description="Basic residues" evidence="4">
    <location>
        <begin position="415"/>
        <end position="424"/>
    </location>
</feature>
<feature type="compositionally biased region" description="Basic and acidic residues" evidence="4">
    <location>
        <begin position="38"/>
        <end position="70"/>
    </location>
</feature>
<feature type="region of interest" description="Disordered" evidence="4">
    <location>
        <begin position="30"/>
        <end position="104"/>
    </location>
</feature>
<dbReference type="KEGG" id="cvr:CHLNCDRAFT_136317"/>
<dbReference type="InParanoid" id="E1ZK36"/>
<feature type="domain" description="SBP-type" evidence="5">
    <location>
        <begin position="1"/>
        <end position="40"/>
    </location>
</feature>
<feature type="compositionally biased region" description="Low complexity" evidence="4">
    <location>
        <begin position="491"/>
        <end position="505"/>
    </location>
</feature>
<evidence type="ECO:0000256" key="4">
    <source>
        <dbReference type="SAM" id="MobiDB-lite"/>
    </source>
</evidence>
<dbReference type="InterPro" id="IPR044817">
    <property type="entry name" value="SBP-like"/>
</dbReference>
<reference evidence="6 7" key="1">
    <citation type="journal article" date="2010" name="Plant Cell">
        <title>The Chlorella variabilis NC64A genome reveals adaptation to photosymbiosis, coevolution with viruses, and cryptic sex.</title>
        <authorList>
            <person name="Blanc G."/>
            <person name="Duncan G."/>
            <person name="Agarkova I."/>
            <person name="Borodovsky M."/>
            <person name="Gurnon J."/>
            <person name="Kuo A."/>
            <person name="Lindquist E."/>
            <person name="Lucas S."/>
            <person name="Pangilinan J."/>
            <person name="Polle J."/>
            <person name="Salamov A."/>
            <person name="Terry A."/>
            <person name="Yamada T."/>
            <person name="Dunigan D.D."/>
            <person name="Grigoriev I.V."/>
            <person name="Claverie J.M."/>
            <person name="Van Etten J.L."/>
        </authorList>
    </citation>
    <scope>NUCLEOTIDE SEQUENCE [LARGE SCALE GENOMIC DNA]</scope>
    <source>
        <strain evidence="6 7">NC64A</strain>
    </source>
</reference>
<gene>
    <name evidence="6" type="ORF">CHLNCDRAFT_136317</name>
</gene>
<evidence type="ECO:0000313" key="7">
    <source>
        <dbReference type="Proteomes" id="UP000008141"/>
    </source>
</evidence>
<sequence>MPAPACCLQCAHFHPVDAFDEGRRSCRHSLERHRQRRRELLLRRQKEQQQAEKEQQEEPQQRVAPKEQRPSKVGQTRQHHKPAAQQQQAPAPASQKRQPAAATAAATISQAASLPAAACLAPPAAAPLAVPPRGLSGQAPGSWQLAAACDFWSPAPLPPPPPLPQPGLHLAWAAQGAVQTHHLHSPTAASTDVPSTADIFGAESGLGLLDDPCTCPPGAAQWHAHADAALWRVPPLLAAALPPVPPGLPGPGITCSMKAEASTASGGSSETGVDDGSSAGATGQPLGALDRFSCRVPGCSRELKVGFLQRCRCCEFHSREPQLELHGVTSRFCQQCGFFHALEEFDAQRRSCRRSLERHRVCRRLRRQRAAEQKAREAAAGTVGDAACQAEGEDQSGESLPTPQLEEEVPAAAKGRSKRSRRKGPAVVAAAVAAAQRAAAQDQPQAQPRRHSPQLSAGAEDSTMQVPQVQAEPAQQQQGSGSQRGSRKRWSAALAASPAASPPDVATLPLLAPPCALPSETPSVATVDGPEAEEAWQLGCGQAAAAAAAAAAQLGPDAALPPPHWAARALAAADVAQQAAPAAAQPCLPPPAPGARLPALLFSDPWVTCALPPPPPLPLVEEAMAILRAPTPVFNDVPSHAEMLEINAELGLLDIIGHPPHPGHSATGATPAWLRLHWALQQQQQEREQRAVWLTAQQH</sequence>
<dbReference type="GO" id="GO:0003677">
    <property type="term" value="F:DNA binding"/>
    <property type="evidence" value="ECO:0007669"/>
    <property type="project" value="InterPro"/>
</dbReference>
<feature type="compositionally biased region" description="Low complexity" evidence="4">
    <location>
        <begin position="259"/>
        <end position="271"/>
    </location>
</feature>
<dbReference type="RefSeq" id="XP_005845837.1">
    <property type="nucleotide sequence ID" value="XM_005845775.1"/>
</dbReference>
<organism evidence="7">
    <name type="scientific">Chlorella variabilis</name>
    <name type="common">Green alga</name>
    <dbReference type="NCBI Taxonomy" id="554065"/>
    <lineage>
        <taxon>Eukaryota</taxon>
        <taxon>Viridiplantae</taxon>
        <taxon>Chlorophyta</taxon>
        <taxon>core chlorophytes</taxon>
        <taxon>Trebouxiophyceae</taxon>
        <taxon>Chlorellales</taxon>
        <taxon>Chlorellaceae</taxon>
        <taxon>Chlorella clade</taxon>
        <taxon>Chlorella</taxon>
    </lineage>
</organism>
<dbReference type="PROSITE" id="PS51141">
    <property type="entry name" value="ZF_SBP"/>
    <property type="match status" value="2"/>
</dbReference>
<keyword evidence="3" id="KW-0862">Zinc</keyword>
<dbReference type="GO" id="GO:0005634">
    <property type="term" value="C:nucleus"/>
    <property type="evidence" value="ECO:0007669"/>
    <property type="project" value="InterPro"/>
</dbReference>
<accession>E1ZK36</accession>
<dbReference type="Proteomes" id="UP000008141">
    <property type="component" value="Unassembled WGS sequence"/>
</dbReference>
<keyword evidence="7" id="KW-1185">Reference proteome</keyword>
<evidence type="ECO:0000313" key="6">
    <source>
        <dbReference type="EMBL" id="EFN53735.1"/>
    </source>
</evidence>